<dbReference type="PANTHER" id="PTHR35983">
    <property type="entry name" value="UPF0166 PROTEIN TM_0021"/>
    <property type="match status" value="1"/>
</dbReference>
<gene>
    <name evidence="2" type="ORF">PZE19_30755</name>
</gene>
<name>A0ABT6FKX8_9BACT</name>
<dbReference type="Pfam" id="PF02641">
    <property type="entry name" value="DUF190"/>
    <property type="match status" value="1"/>
</dbReference>
<accession>A0ABT6FKX8</accession>
<sequence length="117" mass="12949">MQIEGEGRRVTVYIGSSDVWHGSNLAVAIVERCRKLGFAGATMSRGVMGFGKHSRIHRAHFLGLSEDLPEKVEIVDRPERIAELLPILEEMVAGGLVVVEDVHIVSYRHHPERDAPG</sequence>
<evidence type="ECO:0000256" key="1">
    <source>
        <dbReference type="ARBA" id="ARBA00010554"/>
    </source>
</evidence>
<comment type="caution">
    <text evidence="2">The sequence shown here is derived from an EMBL/GenBank/DDBJ whole genome shotgun (WGS) entry which is preliminary data.</text>
</comment>
<dbReference type="RefSeq" id="WP_277864496.1">
    <property type="nucleotide sequence ID" value="NZ_JARRAG010000003.1"/>
</dbReference>
<dbReference type="InterPro" id="IPR003793">
    <property type="entry name" value="UPF0166"/>
</dbReference>
<keyword evidence="3" id="KW-1185">Reference proteome</keyword>
<proteinExistence type="inferred from homology"/>
<dbReference type="PANTHER" id="PTHR35983:SF1">
    <property type="entry name" value="UPF0166 PROTEIN TM_0021"/>
    <property type="match status" value="1"/>
</dbReference>
<dbReference type="Proteomes" id="UP001216907">
    <property type="component" value="Unassembled WGS sequence"/>
</dbReference>
<dbReference type="SUPFAM" id="SSF54913">
    <property type="entry name" value="GlnB-like"/>
    <property type="match status" value="1"/>
</dbReference>
<comment type="similarity">
    <text evidence="1">Belongs to the UPF0166 family.</text>
</comment>
<reference evidence="2 3" key="1">
    <citation type="submission" date="2023-03" db="EMBL/GenBank/DDBJ databases">
        <title>Paludisphaera mucosa sp. nov. a novel planctomycete from northern fen.</title>
        <authorList>
            <person name="Ivanova A."/>
        </authorList>
    </citation>
    <scope>NUCLEOTIDE SEQUENCE [LARGE SCALE GENOMIC DNA]</scope>
    <source>
        <strain evidence="2 3">Pla2</strain>
    </source>
</reference>
<dbReference type="EMBL" id="JARRAG010000003">
    <property type="protein sequence ID" value="MDG3008169.1"/>
    <property type="molecule type" value="Genomic_DNA"/>
</dbReference>
<evidence type="ECO:0000313" key="2">
    <source>
        <dbReference type="EMBL" id="MDG3008169.1"/>
    </source>
</evidence>
<organism evidence="2 3">
    <name type="scientific">Paludisphaera mucosa</name>
    <dbReference type="NCBI Taxonomy" id="3030827"/>
    <lineage>
        <taxon>Bacteria</taxon>
        <taxon>Pseudomonadati</taxon>
        <taxon>Planctomycetota</taxon>
        <taxon>Planctomycetia</taxon>
        <taxon>Isosphaerales</taxon>
        <taxon>Isosphaeraceae</taxon>
        <taxon>Paludisphaera</taxon>
    </lineage>
</organism>
<evidence type="ECO:0000313" key="3">
    <source>
        <dbReference type="Proteomes" id="UP001216907"/>
    </source>
</evidence>
<dbReference type="InterPro" id="IPR011322">
    <property type="entry name" value="N-reg_PII-like_a/b"/>
</dbReference>
<dbReference type="InterPro" id="IPR015867">
    <property type="entry name" value="N-reg_PII/ATP_PRibTrfase_C"/>
</dbReference>
<protein>
    <submittedName>
        <fullName evidence="2">DUF190 domain-containing protein</fullName>
    </submittedName>
</protein>
<dbReference type="Gene3D" id="3.30.70.120">
    <property type="match status" value="1"/>
</dbReference>